<keyword evidence="7" id="KW-1133">Transmembrane helix</keyword>
<evidence type="ECO:0000256" key="6">
    <source>
        <dbReference type="ARBA" id="ARBA00022781"/>
    </source>
</evidence>
<organism evidence="16">
    <name type="scientific">Halieutaea stellata</name>
    <name type="common">batfish</name>
    <dbReference type="NCBI Taxonomy" id="215329"/>
    <lineage>
        <taxon>Eukaryota</taxon>
        <taxon>Metazoa</taxon>
        <taxon>Chordata</taxon>
        <taxon>Craniata</taxon>
        <taxon>Vertebrata</taxon>
        <taxon>Euteleostomi</taxon>
        <taxon>Actinopterygii</taxon>
        <taxon>Neopterygii</taxon>
        <taxon>Teleostei</taxon>
        <taxon>Neoteleostei</taxon>
        <taxon>Acanthomorphata</taxon>
        <taxon>Eupercaria</taxon>
        <taxon>Lophiiformes</taxon>
        <taxon>Ogcocephalidae</taxon>
        <taxon>Halieutaea</taxon>
    </lineage>
</organism>
<evidence type="ECO:0000256" key="12">
    <source>
        <dbReference type="ARBA" id="ARBA00053067"/>
    </source>
</evidence>
<evidence type="ECO:0000256" key="14">
    <source>
        <dbReference type="RuleBase" id="RU003661"/>
    </source>
</evidence>
<evidence type="ECO:0000256" key="9">
    <source>
        <dbReference type="ARBA" id="ARBA00023128"/>
    </source>
</evidence>
<protein>
    <recommendedName>
        <fullName evidence="14">ATP synthase complex subunit 8</fullName>
    </recommendedName>
</protein>
<evidence type="ECO:0000256" key="5">
    <source>
        <dbReference type="ARBA" id="ARBA00022692"/>
    </source>
</evidence>
<dbReference type="AlphaFoldDB" id="D3NQD8"/>
<evidence type="ECO:0000256" key="3">
    <source>
        <dbReference type="ARBA" id="ARBA00022448"/>
    </source>
</evidence>
<dbReference type="GO" id="GO:0015078">
    <property type="term" value="F:proton transmembrane transporter activity"/>
    <property type="evidence" value="ECO:0007669"/>
    <property type="project" value="InterPro"/>
</dbReference>
<keyword evidence="6 14" id="KW-0375">Hydrogen ion transport</keyword>
<keyword evidence="9 14" id="KW-0496">Mitochondrion</keyword>
<evidence type="ECO:0000256" key="8">
    <source>
        <dbReference type="ARBA" id="ARBA00023065"/>
    </source>
</evidence>
<name>D3NQD8_9TELE</name>
<dbReference type="PANTHER" id="PTHR39937">
    <property type="entry name" value="ATP SYNTHASE PROTEIN 8"/>
    <property type="match status" value="1"/>
</dbReference>
<keyword evidence="8 14" id="KW-0406">Ion transport</keyword>
<comment type="similarity">
    <text evidence="2 14">Belongs to the ATPase protein 8 family.</text>
</comment>
<evidence type="ECO:0000256" key="11">
    <source>
        <dbReference type="ARBA" id="ARBA00023310"/>
    </source>
</evidence>
<accession>D3NQD8</accession>
<sequence>MPQLSPGPWFAILLFSWFILLTILVPKVLTHSLVNEPMPNTVKKTKKEAWPWPWQ</sequence>
<evidence type="ECO:0000256" key="1">
    <source>
        <dbReference type="ARBA" id="ARBA00004304"/>
    </source>
</evidence>
<keyword evidence="3 14" id="KW-0813">Transport</keyword>
<dbReference type="GO" id="GO:0031966">
    <property type="term" value="C:mitochondrial membrane"/>
    <property type="evidence" value="ECO:0007669"/>
    <property type="project" value="UniProtKB-SubCell"/>
</dbReference>
<proteinExistence type="inferred from homology"/>
<keyword evidence="4 14" id="KW-0138">CF(0)</keyword>
<comment type="function">
    <text evidence="12">Subunit 8, of the mitochondrial membrane ATP synthase complex (F(1)F(0) ATP synthase or Complex V) that produces ATP from ADP in the presence of a proton gradient across the membrane which is generated by electron transport complexes of the respiratory chain. ATP synthase complex consist of a soluble F(1) head domain - the catalytic core - and a membrane F(1) domain - the membrane proton channel. These two domains are linked by a central stalk rotating inside the F(1) region and a stationary peripheral stalk. During catalysis, ATP synthesis in the catalytic domain of F(1) is coupled via a rotary mechanism of the central stalk subunits to proton translocation. In vivo, can only synthesize ATP although its ATP hydrolase activity can be activated artificially in vitro. Part of the complex F(0) domain.</text>
</comment>
<feature type="chain" id="PRO_5003048380" description="ATP synthase complex subunit 8" evidence="15">
    <location>
        <begin position="31"/>
        <end position="55"/>
    </location>
</feature>
<dbReference type="Pfam" id="PF00895">
    <property type="entry name" value="ATP-synt_8"/>
    <property type="match status" value="1"/>
</dbReference>
<dbReference type="InterPro" id="IPR050635">
    <property type="entry name" value="ATPase_protein_8"/>
</dbReference>
<comment type="subcellular location">
    <subcellularLocation>
        <location evidence="1 14">Mitochondrion membrane</location>
        <topology evidence="1 14">Single-pass membrane protein</topology>
    </subcellularLocation>
</comment>
<evidence type="ECO:0000256" key="4">
    <source>
        <dbReference type="ARBA" id="ARBA00022547"/>
    </source>
</evidence>
<gene>
    <name evidence="16" type="primary">ATPase 8</name>
</gene>
<keyword evidence="11" id="KW-0066">ATP synthesis</keyword>
<dbReference type="InterPro" id="IPR001421">
    <property type="entry name" value="ATP8_metazoa"/>
</dbReference>
<dbReference type="GO" id="GO:0045259">
    <property type="term" value="C:proton-transporting ATP synthase complex"/>
    <property type="evidence" value="ECO:0007669"/>
    <property type="project" value="UniProtKB-KW"/>
</dbReference>
<dbReference type="GO" id="GO:0015986">
    <property type="term" value="P:proton motive force-driven ATP synthesis"/>
    <property type="evidence" value="ECO:0007669"/>
    <property type="project" value="InterPro"/>
</dbReference>
<reference evidence="16" key="1">
    <citation type="journal article" date="2010" name="BMC Evol. Biol.">
        <title>Evolutionary history of anglerfishes (Teleostei: Lophiiformes): a mitogenomic perspective.</title>
        <authorList>
            <person name="Miya M."/>
            <person name="Pietsch T.W."/>
            <person name="Orr J.W."/>
            <person name="Arnold R.J."/>
            <person name="Satoh T.P."/>
            <person name="Shedlock A.M."/>
            <person name="Ho H.-C."/>
            <person name="Shimazaki M."/>
            <person name="Yabe M."/>
            <person name="Nishida M."/>
        </authorList>
    </citation>
    <scope>NUCLEOTIDE SEQUENCE</scope>
</reference>
<evidence type="ECO:0000256" key="7">
    <source>
        <dbReference type="ARBA" id="ARBA00022989"/>
    </source>
</evidence>
<evidence type="ECO:0000256" key="13">
    <source>
        <dbReference type="ARBA" id="ARBA00064647"/>
    </source>
</evidence>
<evidence type="ECO:0000256" key="2">
    <source>
        <dbReference type="ARBA" id="ARBA00008892"/>
    </source>
</evidence>
<evidence type="ECO:0000313" key="16">
    <source>
        <dbReference type="EMBL" id="BAI77356.1"/>
    </source>
</evidence>
<keyword evidence="10" id="KW-0472">Membrane</keyword>
<dbReference type="PANTHER" id="PTHR39937:SF1">
    <property type="entry name" value="ATP SYNTHASE PROTEIN 8"/>
    <property type="match status" value="1"/>
</dbReference>
<comment type="subunit">
    <text evidence="13">Component of the ATP synthase complex composed at least of ATP5F1A/subunit alpha, ATP5F1B/subunit beta, ATP5MC1/subunit c (homooctomer), MT-ATP6/subunit a, MT-ATP8/subunit 8, ATP5ME/subunit e, ATP5MF/subunit f, ATP5MG/subunit g, ATP5MK/subunit k, ATP5MJ/subunit j, ATP5F1C/subunit gamma, ATP5F1D/subunit delta, ATP5F1E/subunit epsilon, ATP5PF/subunit F6, ATP5PB/subunit b, ATP5PD/subunit d, ATP5PO/subunit OSCP. ATP synthase complex consists of a soluble F(1) head domain (subunits alpha(3) and beta(3)) - the catalytic core - and a membrane F(0) domain - the membrane proton channel (subunits c, a, 8, e, f, g, k and j). These two domains are linked by a central stalk (subunits gamma, delta, and epsilon) rotating inside the F1 region and a stationary peripheral stalk (subunits F6, b, d, and OSCP).</text>
</comment>
<feature type="signal peptide" evidence="15">
    <location>
        <begin position="1"/>
        <end position="30"/>
    </location>
</feature>
<keyword evidence="5 14" id="KW-0812">Transmembrane</keyword>
<keyword evidence="15" id="KW-0732">Signal</keyword>
<geneLocation type="mitochondrion" evidence="16"/>
<evidence type="ECO:0000256" key="15">
    <source>
        <dbReference type="SAM" id="SignalP"/>
    </source>
</evidence>
<evidence type="ECO:0000256" key="10">
    <source>
        <dbReference type="ARBA" id="ARBA00023136"/>
    </source>
</evidence>
<dbReference type="EMBL" id="AP005977">
    <property type="protein sequence ID" value="BAI77356.1"/>
    <property type="molecule type" value="Genomic_DNA"/>
</dbReference>